<evidence type="ECO:0008006" key="3">
    <source>
        <dbReference type="Google" id="ProtNLM"/>
    </source>
</evidence>
<gene>
    <name evidence="1" type="ORF">Rmf_40690</name>
</gene>
<organism evidence="1 2">
    <name type="scientific">Roseomonas fluvialis</name>
    <dbReference type="NCBI Taxonomy" id="1750527"/>
    <lineage>
        <taxon>Bacteria</taxon>
        <taxon>Pseudomonadati</taxon>
        <taxon>Pseudomonadota</taxon>
        <taxon>Alphaproteobacteria</taxon>
        <taxon>Acetobacterales</taxon>
        <taxon>Roseomonadaceae</taxon>
        <taxon>Roseomonas</taxon>
    </lineage>
</organism>
<evidence type="ECO:0000313" key="2">
    <source>
        <dbReference type="Proteomes" id="UP000831327"/>
    </source>
</evidence>
<name>A0ABM7Y874_9PROT</name>
<reference evidence="1 2" key="1">
    <citation type="journal article" date="2016" name="Microbes Environ.">
        <title>Phylogenetically diverse aerobic anoxygenic phototrophic bacteria isolated from epilithic biofilms in Tama river, Japan.</title>
        <authorList>
            <person name="Hirose S."/>
            <person name="Matsuura K."/>
            <person name="Haruta S."/>
        </authorList>
    </citation>
    <scope>NUCLEOTIDE SEQUENCE [LARGE SCALE GENOMIC DNA]</scope>
    <source>
        <strain evidence="1 2">S08</strain>
    </source>
</reference>
<accession>A0ABM7Y874</accession>
<evidence type="ECO:0000313" key="1">
    <source>
        <dbReference type="EMBL" id="BDG74140.1"/>
    </source>
</evidence>
<dbReference type="EMBL" id="AP025637">
    <property type="protein sequence ID" value="BDG74140.1"/>
    <property type="molecule type" value="Genomic_DNA"/>
</dbReference>
<sequence length="248" mass="26971">MPIINDNWLAPSRDDVFGPMPAPKRPASFDLYGPVHKGLRLALCGLLTRLGAQDWTEAASTAALLDAMRGQLEISAAHLRHEEEHIHRLLDTRLPEGAVRPRHQHEAHDAAFADLALMIETIAAAPGAERPPLGRRLYLRFSTFVAEDFEHMAEEEQAVQPMLQALLSDAEMRAIEAGILAAIPPARAQDFLRLMLPAMSPPERAALVAGARANAPDDTAVAMIEGSAMVSLAPADWHDLQMRLALAA</sequence>
<proteinExistence type="predicted"/>
<protein>
    <recommendedName>
        <fullName evidence="3">Hemerythrin-like domain-containing protein</fullName>
    </recommendedName>
</protein>
<dbReference type="RefSeq" id="WP_244408331.1">
    <property type="nucleotide sequence ID" value="NZ_AP025637.1"/>
</dbReference>
<dbReference type="Proteomes" id="UP000831327">
    <property type="component" value="Chromosome"/>
</dbReference>
<dbReference type="Gene3D" id="1.20.120.520">
    <property type="entry name" value="nmb1532 protein domain like"/>
    <property type="match status" value="1"/>
</dbReference>
<keyword evidence="2" id="KW-1185">Reference proteome</keyword>